<dbReference type="PROSITE" id="PS51257">
    <property type="entry name" value="PROKAR_LIPOPROTEIN"/>
    <property type="match status" value="1"/>
</dbReference>
<dbReference type="OrthoDB" id="5526756at2"/>
<comment type="caution">
    <text evidence="3">The sequence shown here is derived from an EMBL/GenBank/DDBJ whole genome shotgun (WGS) entry which is preliminary data.</text>
</comment>
<evidence type="ECO:0000313" key="3">
    <source>
        <dbReference type="EMBL" id="TKD12400.1"/>
    </source>
</evidence>
<keyword evidence="2" id="KW-0732">Signal</keyword>
<feature type="signal peptide" evidence="2">
    <location>
        <begin position="1"/>
        <end position="23"/>
    </location>
</feature>
<evidence type="ECO:0000256" key="2">
    <source>
        <dbReference type="SAM" id="SignalP"/>
    </source>
</evidence>
<dbReference type="RefSeq" id="WP_136927700.1">
    <property type="nucleotide sequence ID" value="NZ_SSMQ01000003.1"/>
</dbReference>
<dbReference type="Proteomes" id="UP000309215">
    <property type="component" value="Unassembled WGS sequence"/>
</dbReference>
<dbReference type="EMBL" id="SSMQ01000003">
    <property type="protein sequence ID" value="TKD12400.1"/>
    <property type="molecule type" value="Genomic_DNA"/>
</dbReference>
<sequence length="252" mass="25814">MRSFTIARAAVLPLFGLVLVACSVGGDEDLALGRGNASGAEKGREPQVPSKGREPQVPSKSREPQVPSKGGEPQVPSKGGEKDDSLADDVEFVPVEGDAGHVTDGALSEGKDVEGKEIEGKGIEGKGIEGKEIEGKGIEPSVPSDIGKGGVTKEHMPSEVGKEAGAKESDLPSKGDISSKGAFGSKGILPSNAVREVNSACPKAQGVEVVGACVQALTYAKNPETGECCVYATPCDVPKTWEASFVAEAVCQ</sequence>
<feature type="region of interest" description="Disordered" evidence="1">
    <location>
        <begin position="134"/>
        <end position="182"/>
    </location>
</feature>
<organism evidence="3 4">
    <name type="scientific">Polyangium fumosum</name>
    <dbReference type="NCBI Taxonomy" id="889272"/>
    <lineage>
        <taxon>Bacteria</taxon>
        <taxon>Pseudomonadati</taxon>
        <taxon>Myxococcota</taxon>
        <taxon>Polyangia</taxon>
        <taxon>Polyangiales</taxon>
        <taxon>Polyangiaceae</taxon>
        <taxon>Polyangium</taxon>
    </lineage>
</organism>
<dbReference type="AlphaFoldDB" id="A0A4U1JIC3"/>
<proteinExistence type="predicted"/>
<evidence type="ECO:0000313" key="4">
    <source>
        <dbReference type="Proteomes" id="UP000309215"/>
    </source>
</evidence>
<accession>A0A4U1JIC3</accession>
<feature type="chain" id="PRO_5020230992" evidence="2">
    <location>
        <begin position="24"/>
        <end position="252"/>
    </location>
</feature>
<protein>
    <submittedName>
        <fullName evidence="3">Uncharacterized protein</fullName>
    </submittedName>
</protein>
<gene>
    <name evidence="3" type="ORF">E8A74_04690</name>
</gene>
<feature type="region of interest" description="Disordered" evidence="1">
    <location>
        <begin position="32"/>
        <end position="108"/>
    </location>
</feature>
<reference evidence="3 4" key="1">
    <citation type="submission" date="2019-04" db="EMBL/GenBank/DDBJ databases">
        <authorList>
            <person name="Li Y."/>
            <person name="Wang J."/>
        </authorList>
    </citation>
    <scope>NUCLEOTIDE SEQUENCE [LARGE SCALE GENOMIC DNA]</scope>
    <source>
        <strain evidence="3 4">DSM 14668</strain>
    </source>
</reference>
<feature type="compositionally biased region" description="Basic and acidic residues" evidence="1">
    <location>
        <begin position="151"/>
        <end position="173"/>
    </location>
</feature>
<keyword evidence="4" id="KW-1185">Reference proteome</keyword>
<evidence type="ECO:0000256" key="1">
    <source>
        <dbReference type="SAM" id="MobiDB-lite"/>
    </source>
</evidence>
<name>A0A4U1JIC3_9BACT</name>